<keyword evidence="11" id="KW-1185">Reference proteome</keyword>
<dbReference type="EnsemblPlants" id="Kaladp0040s0213.1.v1.1">
    <property type="protein sequence ID" value="Kaladp0040s0213.1.v1.1"/>
    <property type="gene ID" value="Kaladp0040s0213.v1.1"/>
</dbReference>
<keyword evidence="8 9" id="KW-0339">Growth factor</keyword>
<comment type="PTM">
    <text evidence="9">Sulfation is important for activity and for the binding to a putative membrane receptor.</text>
</comment>
<evidence type="ECO:0000256" key="8">
    <source>
        <dbReference type="ARBA" id="ARBA00023030"/>
    </source>
</evidence>
<keyword evidence="6 9" id="KW-0732">Signal</keyword>
<evidence type="ECO:0000313" key="11">
    <source>
        <dbReference type="Proteomes" id="UP000594263"/>
    </source>
</evidence>
<protein>
    <recommendedName>
        <fullName evidence="9">Phytosulfokine</fullName>
    </recommendedName>
    <component>
        <recommendedName>
            <fullName evidence="9">Phytosulfokine-alpha</fullName>
            <shortName evidence="9">PSK-alpha</shortName>
            <shortName evidence="9">Phytosulfokine-a</shortName>
        </recommendedName>
    </component>
    <component>
        <recommendedName>
            <fullName evidence="9">Phytosulfokine-beta</fullName>
            <shortName evidence="9">PSK-beta</shortName>
            <shortName evidence="9">Phytosulfokine-b</shortName>
        </recommendedName>
    </component>
</protein>
<dbReference type="AlphaFoldDB" id="A0A7N0TNS7"/>
<dbReference type="PANTHER" id="PTHR33285:SF55">
    <property type="entry name" value="PHYTOSULFOKINES 3"/>
    <property type="match status" value="1"/>
</dbReference>
<organism evidence="10 11">
    <name type="scientific">Kalanchoe fedtschenkoi</name>
    <name type="common">Lavender scallops</name>
    <name type="synonym">South American air plant</name>
    <dbReference type="NCBI Taxonomy" id="63787"/>
    <lineage>
        <taxon>Eukaryota</taxon>
        <taxon>Viridiplantae</taxon>
        <taxon>Streptophyta</taxon>
        <taxon>Embryophyta</taxon>
        <taxon>Tracheophyta</taxon>
        <taxon>Spermatophyta</taxon>
        <taxon>Magnoliopsida</taxon>
        <taxon>eudicotyledons</taxon>
        <taxon>Gunneridae</taxon>
        <taxon>Pentapetalae</taxon>
        <taxon>Saxifragales</taxon>
        <taxon>Crassulaceae</taxon>
        <taxon>Kalanchoe</taxon>
    </lineage>
</organism>
<evidence type="ECO:0000256" key="5">
    <source>
        <dbReference type="ARBA" id="ARBA00022641"/>
    </source>
</evidence>
<dbReference type="GO" id="GO:0008083">
    <property type="term" value="F:growth factor activity"/>
    <property type="evidence" value="ECO:0007669"/>
    <property type="project" value="UniProtKB-UniRule"/>
</dbReference>
<feature type="chain" id="PRO_5031600405" description="Phytosulfokine" evidence="9">
    <location>
        <begin position="24"/>
        <end position="94"/>
    </location>
</feature>
<keyword evidence="4 9" id="KW-0964">Secreted</keyword>
<name>A0A7N0TNS7_KALFE</name>
<evidence type="ECO:0000256" key="1">
    <source>
        <dbReference type="ARBA" id="ARBA00004613"/>
    </source>
</evidence>
<comment type="function">
    <text evidence="9">Promotes plant cell differentiation, organogenesis and somatic embryogenesis as well as cell proliferation.</text>
</comment>
<keyword evidence="7 9" id="KW-0221">Differentiation</keyword>
<dbReference type="GO" id="GO:0005576">
    <property type="term" value="C:extracellular region"/>
    <property type="evidence" value="ECO:0007669"/>
    <property type="project" value="UniProtKB-SubCell"/>
</dbReference>
<dbReference type="PANTHER" id="PTHR33285">
    <property type="entry name" value="PHYTOSULFOKINES 3"/>
    <property type="match status" value="1"/>
</dbReference>
<sequence length="94" mass="9915">MSKPSAASLLVLFLLACSALTQAARPAPVLEPQQLGFDQGAAGAGENIMNGTTVMAAAGAEDDVCDGVGEDECRMMRRELAAHLDYIYTQKKKN</sequence>
<feature type="signal peptide" evidence="9">
    <location>
        <begin position="1"/>
        <end position="23"/>
    </location>
</feature>
<dbReference type="Proteomes" id="UP000594263">
    <property type="component" value="Unplaced"/>
</dbReference>
<keyword evidence="3 9" id="KW-0217">Developmental protein</keyword>
<dbReference type="PROSITE" id="PS51257">
    <property type="entry name" value="PROKAR_LIPOPROTEIN"/>
    <property type="match status" value="1"/>
</dbReference>
<comment type="PTM">
    <text evidence="9">PSK-alpha is produced by endopeptidase digestion. PSK-beta is produced from PSK-alpha by exopeptidase digestion.</text>
</comment>
<dbReference type="InterPro" id="IPR009438">
    <property type="entry name" value="Phytosulfokine"/>
</dbReference>
<evidence type="ECO:0000256" key="9">
    <source>
        <dbReference type="RuleBase" id="RU368031"/>
    </source>
</evidence>
<evidence type="ECO:0000256" key="7">
    <source>
        <dbReference type="ARBA" id="ARBA00022782"/>
    </source>
</evidence>
<dbReference type="Gramene" id="Kaladp0040s0213.1.v1.1">
    <property type="protein sequence ID" value="Kaladp0040s0213.1.v1.1"/>
    <property type="gene ID" value="Kaladp0040s0213.v1.1"/>
</dbReference>
<evidence type="ECO:0000313" key="10">
    <source>
        <dbReference type="EnsemblPlants" id="Kaladp0040s0213.1.v1.1"/>
    </source>
</evidence>
<evidence type="ECO:0000256" key="2">
    <source>
        <dbReference type="ARBA" id="ARBA00010781"/>
    </source>
</evidence>
<reference evidence="10" key="1">
    <citation type="submission" date="2021-01" db="UniProtKB">
        <authorList>
            <consortium name="EnsemblPlants"/>
        </authorList>
    </citation>
    <scope>IDENTIFICATION</scope>
</reference>
<dbReference type="Pfam" id="PF06404">
    <property type="entry name" value="PSK"/>
    <property type="match status" value="1"/>
</dbReference>
<proteinExistence type="inferred from homology"/>
<accession>A0A7N0TNS7</accession>
<dbReference type="GO" id="GO:0008283">
    <property type="term" value="P:cell population proliferation"/>
    <property type="evidence" value="ECO:0007669"/>
    <property type="project" value="UniProtKB-UniRule"/>
</dbReference>
<evidence type="ECO:0000256" key="3">
    <source>
        <dbReference type="ARBA" id="ARBA00022473"/>
    </source>
</evidence>
<comment type="similarity">
    <text evidence="2 9">Belongs to the phytosulfokine family.</text>
</comment>
<evidence type="ECO:0000256" key="4">
    <source>
        <dbReference type="ARBA" id="ARBA00022525"/>
    </source>
</evidence>
<dbReference type="GO" id="GO:0030154">
    <property type="term" value="P:cell differentiation"/>
    <property type="evidence" value="ECO:0007669"/>
    <property type="project" value="UniProtKB-UniRule"/>
</dbReference>
<evidence type="ECO:0000256" key="6">
    <source>
        <dbReference type="ARBA" id="ARBA00022729"/>
    </source>
</evidence>
<comment type="subcellular location">
    <subcellularLocation>
        <location evidence="1 9">Secreted</location>
    </subcellularLocation>
</comment>
<keyword evidence="5 9" id="KW-0765">Sulfation</keyword>